<evidence type="ECO:0000256" key="3">
    <source>
        <dbReference type="ARBA" id="ARBA00022821"/>
    </source>
</evidence>
<keyword evidence="2 6" id="KW-0378">Hydrolase</keyword>
<dbReference type="InterPro" id="IPR002641">
    <property type="entry name" value="PNPLA_dom"/>
</dbReference>
<dbReference type="Gene3D" id="3.40.1090.10">
    <property type="entry name" value="Cytosolic phospholipase A2 catalytic domain"/>
    <property type="match status" value="1"/>
</dbReference>
<dbReference type="SUPFAM" id="SSF52151">
    <property type="entry name" value="FabD/lysophospholipase-like"/>
    <property type="match status" value="1"/>
</dbReference>
<gene>
    <name evidence="10" type="primary">LOC110761989</name>
</gene>
<dbReference type="Gramene" id="Pav_sc0000852.1_g1250.1.br:mrna">
    <property type="protein sequence ID" value="Pav_sc0000852.1_g1250.1.br:mrna"/>
    <property type="gene ID" value="Pav_sc0000852.1_g1250.1.br"/>
</dbReference>
<feature type="active site" description="Proton acceptor" evidence="6">
    <location>
        <position position="213"/>
    </location>
</feature>
<feature type="short sequence motif" description="GXGXXG" evidence="6">
    <location>
        <begin position="24"/>
        <end position="29"/>
    </location>
</feature>
<feature type="short sequence motif" description="DGA/G" evidence="6">
    <location>
        <begin position="213"/>
        <end position="215"/>
    </location>
</feature>
<protein>
    <recommendedName>
        <fullName evidence="7">Patatin</fullName>
        <ecNumber evidence="7">3.1.1.-</ecNumber>
    </recommendedName>
</protein>
<dbReference type="PANTHER" id="PTHR32176:SF109">
    <property type="entry name" value="PATATIN-LIKE PROTEIN 2"/>
    <property type="match status" value="1"/>
</dbReference>
<dbReference type="GeneID" id="110761989"/>
<dbReference type="GO" id="GO:0047372">
    <property type="term" value="F:monoacylglycerol lipase activity"/>
    <property type="evidence" value="ECO:0007669"/>
    <property type="project" value="TreeGrafter"/>
</dbReference>
<dbReference type="KEGG" id="pavi:110761989"/>
<organism evidence="9 10">
    <name type="scientific">Prunus avium</name>
    <name type="common">Cherry</name>
    <name type="synonym">Cerasus avium</name>
    <dbReference type="NCBI Taxonomy" id="42229"/>
    <lineage>
        <taxon>Eukaryota</taxon>
        <taxon>Viridiplantae</taxon>
        <taxon>Streptophyta</taxon>
        <taxon>Embryophyta</taxon>
        <taxon>Tracheophyta</taxon>
        <taxon>Spermatophyta</taxon>
        <taxon>Magnoliopsida</taxon>
        <taxon>eudicotyledons</taxon>
        <taxon>Gunneridae</taxon>
        <taxon>Pentapetalae</taxon>
        <taxon>rosids</taxon>
        <taxon>fabids</taxon>
        <taxon>Rosales</taxon>
        <taxon>Rosaceae</taxon>
        <taxon>Amygdaloideae</taxon>
        <taxon>Amygdaleae</taxon>
        <taxon>Prunus</taxon>
    </lineage>
</organism>
<comment type="similarity">
    <text evidence="1 7">Belongs to the patatin family.</text>
</comment>
<feature type="domain" description="PNPLA" evidence="8">
    <location>
        <begin position="20"/>
        <end position="226"/>
    </location>
</feature>
<dbReference type="CDD" id="cd07214">
    <property type="entry name" value="Pat17_isozyme_like"/>
    <property type="match status" value="1"/>
</dbReference>
<feature type="active site" description="Nucleophile" evidence="6">
    <location>
        <position position="64"/>
    </location>
</feature>
<evidence type="ECO:0000256" key="1">
    <source>
        <dbReference type="ARBA" id="ARBA00010240"/>
    </source>
</evidence>
<dbReference type="Proteomes" id="UP000515124">
    <property type="component" value="Unplaced"/>
</dbReference>
<evidence type="ECO:0000256" key="7">
    <source>
        <dbReference type="RuleBase" id="RU361262"/>
    </source>
</evidence>
<dbReference type="PANTHER" id="PTHR32176">
    <property type="entry name" value="XYLOSE ISOMERASE"/>
    <property type="match status" value="1"/>
</dbReference>
<dbReference type="EC" id="3.1.1.-" evidence="7"/>
<keyword evidence="3" id="KW-0611">Plant defense</keyword>
<dbReference type="InterPro" id="IPR016035">
    <property type="entry name" value="Acyl_Trfase/lysoPLipase"/>
</dbReference>
<dbReference type="PROSITE" id="PS51635">
    <property type="entry name" value="PNPLA"/>
    <property type="match status" value="1"/>
</dbReference>
<dbReference type="GO" id="GO:0016042">
    <property type="term" value="P:lipid catabolic process"/>
    <property type="evidence" value="ECO:0007669"/>
    <property type="project" value="UniProtKB-UniRule"/>
</dbReference>
<dbReference type="GO" id="GO:0004620">
    <property type="term" value="F:phospholipase activity"/>
    <property type="evidence" value="ECO:0007669"/>
    <property type="project" value="TreeGrafter"/>
</dbReference>
<keyword evidence="4 6" id="KW-0442">Lipid degradation</keyword>
<sequence length="403" mass="44102">MEKTRSSLHSPTNGSLITVLSIDGGGIRGIIPGTILNFLESELQKLDGQDARLADYFDVIAGTSTGGLVTAMLTTPNENNRPLYAAKDINPFYLENCPKIFPQSSSPLANVAEDLKVLGRPKYDGKYLHKMLKEKLGDKHLRDTLTNVVIPSFDIKRLQPVFFSSYQLKKKPSLDALLSDICIGTSAAPYYLPTYQFKSTNSNGESREFNLTDGGVAANNPALVAMSEVTKQIHKGNPDFQPMGENEQLYGRFLVISLGTGTTSDEKYDANEAAEWGALGWLVGSDFSAPLVEIFTQAGSDMVDFHLATVFQALQSHDNYLRIQDDTLSGTLASVDIATEQNLNDLVKVGEALLKKPVSRVNFDTGKSKPVRPEVTNAEALVRIASVLSKERAQRSKVVHERT</sequence>
<evidence type="ECO:0000256" key="2">
    <source>
        <dbReference type="ARBA" id="ARBA00022801"/>
    </source>
</evidence>
<evidence type="ECO:0000313" key="9">
    <source>
        <dbReference type="Proteomes" id="UP000515124"/>
    </source>
</evidence>
<comment type="function">
    <text evidence="7">Lipolytic acyl hydrolase (LAH).</text>
</comment>
<dbReference type="Pfam" id="PF01734">
    <property type="entry name" value="Patatin"/>
    <property type="match status" value="1"/>
</dbReference>
<reference evidence="10" key="1">
    <citation type="submission" date="2025-08" db="UniProtKB">
        <authorList>
            <consortium name="RefSeq"/>
        </authorList>
    </citation>
    <scope>IDENTIFICATION</scope>
</reference>
<dbReference type="FunFam" id="3.40.1090.10:FF:000005">
    <property type="entry name" value="Patatin"/>
    <property type="match status" value="1"/>
</dbReference>
<comment type="domain">
    <text evidence="7">The nitrogen atoms of the two glycine residues in the GGXR motif define the oxyanion hole, and stabilize the oxyanion that forms during the nucleophilic attack by the catalytic serine during substrate cleavage.</text>
</comment>
<name>A0A6P5SVF1_PRUAV</name>
<dbReference type="GO" id="GO:0006952">
    <property type="term" value="P:defense response"/>
    <property type="evidence" value="ECO:0007669"/>
    <property type="project" value="UniProtKB-KW"/>
</dbReference>
<evidence type="ECO:0000313" key="10">
    <source>
        <dbReference type="RefSeq" id="XP_021820274.1"/>
    </source>
</evidence>
<accession>A0A6P5SVF1</accession>
<evidence type="ECO:0000256" key="6">
    <source>
        <dbReference type="PROSITE-ProRule" id="PRU01161"/>
    </source>
</evidence>
<proteinExistence type="inferred from homology"/>
<evidence type="ECO:0000256" key="4">
    <source>
        <dbReference type="ARBA" id="ARBA00022963"/>
    </source>
</evidence>
<evidence type="ECO:0000256" key="5">
    <source>
        <dbReference type="ARBA" id="ARBA00023098"/>
    </source>
</evidence>
<keyword evidence="9" id="KW-1185">Reference proteome</keyword>
<evidence type="ECO:0000259" key="8">
    <source>
        <dbReference type="PROSITE" id="PS51635"/>
    </source>
</evidence>
<keyword evidence="5 6" id="KW-0443">Lipid metabolism</keyword>
<feature type="short sequence motif" description="GXSXG" evidence="6">
    <location>
        <begin position="62"/>
        <end position="66"/>
    </location>
</feature>
<dbReference type="RefSeq" id="XP_021820274.1">
    <property type="nucleotide sequence ID" value="XM_021964582.1"/>
</dbReference>
<dbReference type="AlphaFoldDB" id="A0A6P5SVF1"/>